<organism evidence="2 3">
    <name type="scientific">Saccharomonospora viridis (strain ATCC 15386 / DSM 43017 / JCM 3036 / CCUG 5913 / NBRC 12207 / NCIMB 9602 / P101)</name>
    <name type="common">Thermoactinomyces viridis</name>
    <dbReference type="NCBI Taxonomy" id="471857"/>
    <lineage>
        <taxon>Bacteria</taxon>
        <taxon>Bacillati</taxon>
        <taxon>Actinomycetota</taxon>
        <taxon>Actinomycetes</taxon>
        <taxon>Pseudonocardiales</taxon>
        <taxon>Pseudonocardiaceae</taxon>
        <taxon>Saccharomonospora</taxon>
    </lineage>
</organism>
<accession>C7MYM3</accession>
<name>C7MYM3_SACVD</name>
<dbReference type="EMBL" id="CP001683">
    <property type="protein sequence ID" value="ACU98112.1"/>
    <property type="molecule type" value="Genomic_DNA"/>
</dbReference>
<gene>
    <name evidence="2" type="ordered locus">Svir_31390</name>
</gene>
<dbReference type="HOGENOM" id="CLU_098807_2_0_11"/>
<dbReference type="GO" id="GO:0010038">
    <property type="term" value="P:response to metal ion"/>
    <property type="evidence" value="ECO:0007669"/>
    <property type="project" value="InterPro"/>
</dbReference>
<reference evidence="2 3" key="1">
    <citation type="journal article" date="2009" name="Stand. Genomic Sci.">
        <title>Complete genome sequence of Saccharomonospora viridis type strain (P101).</title>
        <authorList>
            <person name="Pati A."/>
            <person name="Sikorski J."/>
            <person name="Nolan M."/>
            <person name="Lapidus A."/>
            <person name="Copeland A."/>
            <person name="Glavina Del Rio T."/>
            <person name="Lucas S."/>
            <person name="Chen F."/>
            <person name="Tice H."/>
            <person name="Pitluck S."/>
            <person name="Cheng J.F."/>
            <person name="Chertkov O."/>
            <person name="Brettin T."/>
            <person name="Han C."/>
            <person name="Detter J.C."/>
            <person name="Kuske C."/>
            <person name="Bruce D."/>
            <person name="Goodwin L."/>
            <person name="Chain P."/>
            <person name="D'haeseleer P."/>
            <person name="Chen A."/>
            <person name="Palaniappan K."/>
            <person name="Ivanova N."/>
            <person name="Mavromatis K."/>
            <person name="Mikhailova N."/>
            <person name="Rohde M."/>
            <person name="Tindall B.J."/>
            <person name="Goker M."/>
            <person name="Bristow J."/>
            <person name="Eisen J.A."/>
            <person name="Markowitz V."/>
            <person name="Hugenholtz P."/>
            <person name="Kyrpides N.C."/>
            <person name="Klenk H.P."/>
        </authorList>
    </citation>
    <scope>NUCLEOTIDE SEQUENCE [LARGE SCALE GENOMIC DNA]</scope>
    <source>
        <strain evidence="3">ATCC 15386 / DSM 43017 / JCM 3036 / NBRC 12207 / P101</strain>
    </source>
</reference>
<dbReference type="Pfam" id="PF03091">
    <property type="entry name" value="CutA1"/>
    <property type="match status" value="1"/>
</dbReference>
<evidence type="ECO:0000313" key="3">
    <source>
        <dbReference type="Proteomes" id="UP000000841"/>
    </source>
</evidence>
<protein>
    <submittedName>
        <fullName evidence="2">Uncharacterized protein involved in tolerance to divalent cations</fullName>
    </submittedName>
</protein>
<dbReference type="GO" id="GO:0005507">
    <property type="term" value="F:copper ion binding"/>
    <property type="evidence" value="ECO:0007669"/>
    <property type="project" value="TreeGrafter"/>
</dbReference>
<dbReference type="SUPFAM" id="SSF54913">
    <property type="entry name" value="GlnB-like"/>
    <property type="match status" value="1"/>
</dbReference>
<comment type="similarity">
    <text evidence="1">Belongs to the CutA family.</text>
</comment>
<dbReference type="InterPro" id="IPR011322">
    <property type="entry name" value="N-reg_PII-like_a/b"/>
</dbReference>
<dbReference type="PANTHER" id="PTHR23419">
    <property type="entry name" value="DIVALENT CATION TOLERANCE CUTA-RELATED"/>
    <property type="match status" value="1"/>
</dbReference>
<dbReference type="KEGG" id="svi:Svir_31390"/>
<dbReference type="InterPro" id="IPR004323">
    <property type="entry name" value="Ion_tolerance_CutA"/>
</dbReference>
<evidence type="ECO:0000313" key="2">
    <source>
        <dbReference type="EMBL" id="ACU98112.1"/>
    </source>
</evidence>
<keyword evidence="3" id="KW-1185">Reference proteome</keyword>
<sequence length="140" mass="15729">MLYVGSPDIARFRRPCRAPVVSAWLRDRTGRYARRMAEHVIVATTTDSEDKARELASSVIDAKLGACAQIVPITSVYRWEGKVETDPEWRVEIKTAADRVADLTDHLKKIHTYDVPEIVATPIEGGSAEYLSWVVDETRS</sequence>
<dbReference type="Proteomes" id="UP000000841">
    <property type="component" value="Chromosome"/>
</dbReference>
<proteinExistence type="inferred from homology"/>
<dbReference type="AlphaFoldDB" id="C7MYM3"/>
<evidence type="ECO:0000256" key="1">
    <source>
        <dbReference type="ARBA" id="ARBA00010169"/>
    </source>
</evidence>
<dbReference type="Gene3D" id="3.30.70.120">
    <property type="match status" value="1"/>
</dbReference>
<dbReference type="InterPro" id="IPR015867">
    <property type="entry name" value="N-reg_PII/ATP_PRibTrfase_C"/>
</dbReference>
<dbReference type="eggNOG" id="COG1324">
    <property type="taxonomic scope" value="Bacteria"/>
</dbReference>
<dbReference type="PANTHER" id="PTHR23419:SF8">
    <property type="entry name" value="FI09726P"/>
    <property type="match status" value="1"/>
</dbReference>